<sequence length="93" mass="10197">MCVSDATETSNFVAFDTEITKLTNIRATDVSTSICLSREVVDKTLGLGPSTRSTGMVALERSHRLTKLGRSGAFLNKTKKEVTKQNDLFVPFL</sequence>
<proteinExistence type="predicted"/>
<evidence type="ECO:0000313" key="1">
    <source>
        <dbReference type="EMBL" id="KAG5378914.1"/>
    </source>
</evidence>
<accession>A0ABQ7L004</accession>
<organism evidence="1 2">
    <name type="scientific">Brassica rapa subsp. trilocularis</name>
    <dbReference type="NCBI Taxonomy" id="1813537"/>
    <lineage>
        <taxon>Eukaryota</taxon>
        <taxon>Viridiplantae</taxon>
        <taxon>Streptophyta</taxon>
        <taxon>Embryophyta</taxon>
        <taxon>Tracheophyta</taxon>
        <taxon>Spermatophyta</taxon>
        <taxon>Magnoliopsida</taxon>
        <taxon>eudicotyledons</taxon>
        <taxon>Gunneridae</taxon>
        <taxon>Pentapetalae</taxon>
        <taxon>rosids</taxon>
        <taxon>malvids</taxon>
        <taxon>Brassicales</taxon>
        <taxon>Brassicaceae</taxon>
        <taxon>Brassiceae</taxon>
        <taxon>Brassica</taxon>
    </lineage>
</organism>
<name>A0ABQ7L004_BRACM</name>
<comment type="caution">
    <text evidence="1">The sequence shown here is derived from an EMBL/GenBank/DDBJ whole genome shotgun (WGS) entry which is preliminary data.</text>
</comment>
<protein>
    <submittedName>
        <fullName evidence="1">Uncharacterized protein</fullName>
    </submittedName>
</protein>
<dbReference type="Proteomes" id="UP000823674">
    <property type="component" value="Chromosome A07"/>
</dbReference>
<dbReference type="EMBL" id="JADBGQ010000009">
    <property type="protein sequence ID" value="KAG5378914.1"/>
    <property type="molecule type" value="Genomic_DNA"/>
</dbReference>
<gene>
    <name evidence="1" type="primary">A07g505000.1_BraROA</name>
    <name evidence="1" type="ORF">IGI04_026756</name>
</gene>
<evidence type="ECO:0000313" key="2">
    <source>
        <dbReference type="Proteomes" id="UP000823674"/>
    </source>
</evidence>
<keyword evidence="2" id="KW-1185">Reference proteome</keyword>
<reference evidence="1 2" key="1">
    <citation type="submission" date="2021-03" db="EMBL/GenBank/DDBJ databases">
        <authorList>
            <person name="King G.J."/>
            <person name="Bancroft I."/>
            <person name="Baten A."/>
            <person name="Bloomfield J."/>
            <person name="Borpatragohain P."/>
            <person name="He Z."/>
            <person name="Irish N."/>
            <person name="Irwin J."/>
            <person name="Liu K."/>
            <person name="Mauleon R.P."/>
            <person name="Moore J."/>
            <person name="Morris R."/>
            <person name="Ostergaard L."/>
            <person name="Wang B."/>
            <person name="Wells R."/>
        </authorList>
    </citation>
    <scope>NUCLEOTIDE SEQUENCE [LARGE SCALE GENOMIC DNA]</scope>
    <source>
        <strain evidence="1">R-o-18</strain>
        <tissue evidence="1">Leaf</tissue>
    </source>
</reference>